<proteinExistence type="predicted"/>
<sequence>PPINSKETEIVRKVFDIDFKDPRIRKEWFTRENLQESFWKDFDYRMTDIKSKLIDKHTVREEILEIDNKNKPGNGNLFYHLRYSLKLLPNNTGTFAAFTDTISNISNLLPASKYDVPLWSSLMLSSYELQEIINLAMDKLVGLRLCIDIVPQSEYASDLVSSYMRLCLKISNDHKSIIISMPSEAVLAEASAQIMNDPEIGLIELINTLTSVLKNGIVEGGYRGELIARLLLLKA</sequence>
<dbReference type="PANTHER" id="PTHR33266:SF1">
    <property type="entry name" value="F-BOX DOMAIN-CONTAINING PROTEIN"/>
    <property type="match status" value="1"/>
</dbReference>
<organism evidence="1 2">
    <name type="scientific">Dentiscutata erythropus</name>
    <dbReference type="NCBI Taxonomy" id="1348616"/>
    <lineage>
        <taxon>Eukaryota</taxon>
        <taxon>Fungi</taxon>
        <taxon>Fungi incertae sedis</taxon>
        <taxon>Mucoromycota</taxon>
        <taxon>Glomeromycotina</taxon>
        <taxon>Glomeromycetes</taxon>
        <taxon>Diversisporales</taxon>
        <taxon>Gigasporaceae</taxon>
        <taxon>Dentiscutata</taxon>
    </lineage>
</organism>
<dbReference type="OrthoDB" id="107110at2759"/>
<accession>A0A9N9N4L3</accession>
<evidence type="ECO:0000313" key="2">
    <source>
        <dbReference type="Proteomes" id="UP000789405"/>
    </source>
</evidence>
<gene>
    <name evidence="1" type="ORF">DERYTH_LOCUS13023</name>
</gene>
<name>A0A9N9N4L3_9GLOM</name>
<reference evidence="1" key="1">
    <citation type="submission" date="2021-06" db="EMBL/GenBank/DDBJ databases">
        <authorList>
            <person name="Kallberg Y."/>
            <person name="Tangrot J."/>
            <person name="Rosling A."/>
        </authorList>
    </citation>
    <scope>NUCLEOTIDE SEQUENCE</scope>
    <source>
        <strain evidence="1">MA453B</strain>
    </source>
</reference>
<comment type="caution">
    <text evidence="1">The sequence shown here is derived from an EMBL/GenBank/DDBJ whole genome shotgun (WGS) entry which is preliminary data.</text>
</comment>
<dbReference type="Proteomes" id="UP000789405">
    <property type="component" value="Unassembled WGS sequence"/>
</dbReference>
<protein>
    <submittedName>
        <fullName evidence="1">16676_t:CDS:1</fullName>
    </submittedName>
</protein>
<feature type="non-terminal residue" evidence="1">
    <location>
        <position position="235"/>
    </location>
</feature>
<evidence type="ECO:0000313" key="1">
    <source>
        <dbReference type="EMBL" id="CAG8701632.1"/>
    </source>
</evidence>
<dbReference type="PANTHER" id="PTHR33266">
    <property type="entry name" value="CHROMOSOME 15, WHOLE GENOME SHOTGUN SEQUENCE"/>
    <property type="match status" value="1"/>
</dbReference>
<dbReference type="AlphaFoldDB" id="A0A9N9N4L3"/>
<keyword evidence="2" id="KW-1185">Reference proteome</keyword>
<dbReference type="EMBL" id="CAJVPY010008866">
    <property type="protein sequence ID" value="CAG8701632.1"/>
    <property type="molecule type" value="Genomic_DNA"/>
</dbReference>